<dbReference type="InterPro" id="IPR026444">
    <property type="entry name" value="Secre_tail"/>
</dbReference>
<evidence type="ECO:0000256" key="1">
    <source>
        <dbReference type="ARBA" id="ARBA00022729"/>
    </source>
</evidence>
<protein>
    <submittedName>
        <fullName evidence="3">T9SS type A sorting domain-containing protein</fullName>
    </submittedName>
</protein>
<gene>
    <name evidence="3" type="ORF">ACFQ1M_14655</name>
</gene>
<sequence>MRKADSIRSLPIYIVFFLVCFSTIGQVYPRIRIGFEDALGYHRPLLLTFIPGTTSNVDFGFDGALSSIENTDSYWLIENGEYAIQAIEEPINSTELPLGVSIETARDIFFMINALENMSQSFEILLKDTDQATLHDLKQGNFQVSLAAGTYLNRFSLVVFPSSILGVEDQYTPEHVKVAWNKDSKLLHIEQGATRSIDNATIFDAQGRKVVSKKIDEKISLIHLSISQGIYFLHLDSGDHLFRKRIVIY</sequence>
<dbReference type="RefSeq" id="WP_386409509.1">
    <property type="nucleotide sequence ID" value="NZ_JBHTJH010000017.1"/>
</dbReference>
<keyword evidence="2" id="KW-0472">Membrane</keyword>
<feature type="transmembrane region" description="Helical" evidence="2">
    <location>
        <begin position="12"/>
        <end position="29"/>
    </location>
</feature>
<keyword evidence="1" id="KW-0732">Signal</keyword>
<keyword evidence="4" id="KW-1185">Reference proteome</keyword>
<dbReference type="NCBIfam" id="TIGR04183">
    <property type="entry name" value="Por_Secre_tail"/>
    <property type="match status" value="1"/>
</dbReference>
<keyword evidence="2" id="KW-1133">Transmembrane helix</keyword>
<dbReference type="Proteomes" id="UP001596978">
    <property type="component" value="Unassembled WGS sequence"/>
</dbReference>
<dbReference type="EMBL" id="JBHTJH010000017">
    <property type="protein sequence ID" value="MFD0863453.1"/>
    <property type="molecule type" value="Genomic_DNA"/>
</dbReference>
<evidence type="ECO:0000256" key="2">
    <source>
        <dbReference type="SAM" id="Phobius"/>
    </source>
</evidence>
<evidence type="ECO:0000313" key="3">
    <source>
        <dbReference type="EMBL" id="MFD0863453.1"/>
    </source>
</evidence>
<accession>A0ABW3D0I1</accession>
<organism evidence="3 4">
    <name type="scientific">Sungkyunkwania multivorans</name>
    <dbReference type="NCBI Taxonomy" id="1173618"/>
    <lineage>
        <taxon>Bacteria</taxon>
        <taxon>Pseudomonadati</taxon>
        <taxon>Bacteroidota</taxon>
        <taxon>Flavobacteriia</taxon>
        <taxon>Flavobacteriales</taxon>
        <taxon>Flavobacteriaceae</taxon>
        <taxon>Sungkyunkwania</taxon>
    </lineage>
</organism>
<evidence type="ECO:0000313" key="4">
    <source>
        <dbReference type="Proteomes" id="UP001596978"/>
    </source>
</evidence>
<keyword evidence="2" id="KW-0812">Transmembrane</keyword>
<name>A0ABW3D0I1_9FLAO</name>
<proteinExistence type="predicted"/>
<comment type="caution">
    <text evidence="3">The sequence shown here is derived from an EMBL/GenBank/DDBJ whole genome shotgun (WGS) entry which is preliminary data.</text>
</comment>
<reference evidence="4" key="1">
    <citation type="journal article" date="2019" name="Int. J. Syst. Evol. Microbiol.">
        <title>The Global Catalogue of Microorganisms (GCM) 10K type strain sequencing project: providing services to taxonomists for standard genome sequencing and annotation.</title>
        <authorList>
            <consortium name="The Broad Institute Genomics Platform"/>
            <consortium name="The Broad Institute Genome Sequencing Center for Infectious Disease"/>
            <person name="Wu L."/>
            <person name="Ma J."/>
        </authorList>
    </citation>
    <scope>NUCLEOTIDE SEQUENCE [LARGE SCALE GENOMIC DNA]</scope>
    <source>
        <strain evidence="4">CCUG 62952</strain>
    </source>
</reference>